<evidence type="ECO:0000313" key="8">
    <source>
        <dbReference type="Proteomes" id="UP000505377"/>
    </source>
</evidence>
<comment type="similarity">
    <text evidence="2">Belongs to the acyl-CoA dehydrogenase family.</text>
</comment>
<dbReference type="PANTHER" id="PTHR43884:SF20">
    <property type="entry name" value="ACYL-COA DEHYDROGENASE FADE28"/>
    <property type="match status" value="1"/>
</dbReference>
<evidence type="ECO:0000256" key="3">
    <source>
        <dbReference type="ARBA" id="ARBA00022630"/>
    </source>
</evidence>
<evidence type="ECO:0000313" key="7">
    <source>
        <dbReference type="EMBL" id="QJY50025.1"/>
    </source>
</evidence>
<keyword evidence="4" id="KW-0274">FAD</keyword>
<dbReference type="SUPFAM" id="SSF47203">
    <property type="entry name" value="Acyl-CoA dehydrogenase C-terminal domain-like"/>
    <property type="match status" value="1"/>
</dbReference>
<dbReference type="Proteomes" id="UP000505377">
    <property type="component" value="Chromosome"/>
</dbReference>
<dbReference type="AlphaFoldDB" id="A0A6M6JRR7"/>
<dbReference type="RefSeq" id="WP_172167047.1">
    <property type="nucleotide sequence ID" value="NZ_CP053564.1"/>
</dbReference>
<evidence type="ECO:0000256" key="4">
    <source>
        <dbReference type="ARBA" id="ARBA00022827"/>
    </source>
</evidence>
<evidence type="ECO:0000256" key="5">
    <source>
        <dbReference type="ARBA" id="ARBA00023002"/>
    </source>
</evidence>
<dbReference type="InterPro" id="IPR036250">
    <property type="entry name" value="AcylCo_DH-like_C"/>
</dbReference>
<evidence type="ECO:0000256" key="1">
    <source>
        <dbReference type="ARBA" id="ARBA00001974"/>
    </source>
</evidence>
<keyword evidence="8" id="KW-1185">Reference proteome</keyword>
<evidence type="ECO:0000256" key="2">
    <source>
        <dbReference type="ARBA" id="ARBA00009347"/>
    </source>
</evidence>
<dbReference type="GO" id="GO:0050660">
    <property type="term" value="F:flavin adenine dinucleotide binding"/>
    <property type="evidence" value="ECO:0007669"/>
    <property type="project" value="InterPro"/>
</dbReference>
<dbReference type="SUPFAM" id="SSF56645">
    <property type="entry name" value="Acyl-CoA dehydrogenase NM domain-like"/>
    <property type="match status" value="1"/>
</dbReference>
<dbReference type="Gene3D" id="1.20.140.10">
    <property type="entry name" value="Butyryl-CoA Dehydrogenase, subunit A, domain 3"/>
    <property type="match status" value="1"/>
</dbReference>
<evidence type="ECO:0000259" key="6">
    <source>
        <dbReference type="Pfam" id="PF00441"/>
    </source>
</evidence>
<accession>A0A6M6JRR7</accession>
<dbReference type="Gene3D" id="1.10.540.10">
    <property type="entry name" value="Acyl-CoA dehydrogenase/oxidase, N-terminal domain"/>
    <property type="match status" value="1"/>
</dbReference>
<organism evidence="7 8">
    <name type="scientific">Pseudonocardia broussonetiae</name>
    <dbReference type="NCBI Taxonomy" id="2736640"/>
    <lineage>
        <taxon>Bacteria</taxon>
        <taxon>Bacillati</taxon>
        <taxon>Actinomycetota</taxon>
        <taxon>Actinomycetes</taxon>
        <taxon>Pseudonocardiales</taxon>
        <taxon>Pseudonocardiaceae</taxon>
        <taxon>Pseudonocardia</taxon>
    </lineage>
</organism>
<dbReference type="KEGG" id="pbro:HOP40_33190"/>
<dbReference type="PANTHER" id="PTHR43884">
    <property type="entry name" value="ACYL-COA DEHYDROGENASE"/>
    <property type="match status" value="1"/>
</dbReference>
<dbReference type="GO" id="GO:0003995">
    <property type="term" value="F:acyl-CoA dehydrogenase activity"/>
    <property type="evidence" value="ECO:0007669"/>
    <property type="project" value="TreeGrafter"/>
</dbReference>
<gene>
    <name evidence="7" type="ORF">HOP40_33190</name>
</gene>
<proteinExistence type="inferred from homology"/>
<dbReference type="InterPro" id="IPR037069">
    <property type="entry name" value="AcylCoA_DH/ox_N_sf"/>
</dbReference>
<feature type="domain" description="Acyl-CoA dehydrogenase/oxidase C-terminal" evidence="6">
    <location>
        <begin position="214"/>
        <end position="349"/>
    </location>
</feature>
<protein>
    <submittedName>
        <fullName evidence="7">Acyl-CoA/acyl-ACP dehydrogenase</fullName>
    </submittedName>
</protein>
<dbReference type="EMBL" id="CP053564">
    <property type="protein sequence ID" value="QJY50025.1"/>
    <property type="molecule type" value="Genomic_DNA"/>
</dbReference>
<keyword evidence="3" id="KW-0285">Flavoprotein</keyword>
<reference evidence="7 8" key="1">
    <citation type="submission" date="2020-05" db="EMBL/GenBank/DDBJ databases">
        <authorList>
            <person name="Mo P."/>
        </authorList>
    </citation>
    <scope>NUCLEOTIDE SEQUENCE [LARGE SCALE GENOMIC DNA]</scope>
    <source>
        <strain evidence="7 8">Gen01</strain>
    </source>
</reference>
<comment type="cofactor">
    <cofactor evidence="1">
        <name>FAD</name>
        <dbReference type="ChEBI" id="CHEBI:57692"/>
    </cofactor>
</comment>
<dbReference type="InterPro" id="IPR009100">
    <property type="entry name" value="AcylCoA_DH/oxidase_NM_dom_sf"/>
</dbReference>
<name>A0A6M6JRR7_9PSEU</name>
<dbReference type="Pfam" id="PF00441">
    <property type="entry name" value="Acyl-CoA_dh_1"/>
    <property type="match status" value="1"/>
</dbReference>
<keyword evidence="5" id="KW-0560">Oxidoreductase</keyword>
<dbReference type="InterPro" id="IPR009075">
    <property type="entry name" value="AcylCo_DH/oxidase_C"/>
</dbReference>
<sequence length="358" mass="36759">MAERQGGDDLVSSVAAFLDRALPPERHRAILAAGGWDEGLHAELAALGWAELTADPDDGGLGVSPAELGGLAGLVGERLVPGPLVEQLVLPALLPGALAGARLPALADPAVTVDWAADVGGLQLCGGTLSGVVELVRFGAQADVIVLAADAGPGEPAVVVLPAGDPELRVDERAGADPCARYARVAVAERPVAAGEVMATGPAAFELLAGVRAWLRILTACELAGIARRVLADSVAYAGQREQFGRPVGSFQALKHILATMAQLSLSLDALCEAATADAAGQDAAALELTGLTVKACAAQSARQVCEDGLQVHGGIGFTTEYDLHWYLRRALALRSWYGDERELAGLIGARRLGVETA</sequence>